<evidence type="ECO:0000313" key="1">
    <source>
        <dbReference type="EMBL" id="NNV54983.1"/>
    </source>
</evidence>
<sequence>MKKLTWPLIVVCFLLAALYSFIYFFVIPNAATFSVPYKWNSMVAGKQMDEYYQYAGKPLKEKISNGNIYSHWEQKKLNYLYQLDITFNADSTAVNYVVHYTFSNTLFSRKGILKEGK</sequence>
<protein>
    <recommendedName>
        <fullName evidence="3">DUF3139 domain-containing protein</fullName>
    </recommendedName>
</protein>
<gene>
    <name evidence="1" type="ORF">GD597_05885</name>
</gene>
<dbReference type="RefSeq" id="WP_171606914.1">
    <property type="nucleotide sequence ID" value="NZ_WHPF01000004.1"/>
</dbReference>
<reference evidence="1" key="1">
    <citation type="submission" date="2019-10" db="EMBL/GenBank/DDBJ databases">
        <title>Draft genome sequence of Panacibacter sp. KCS-6.</title>
        <authorList>
            <person name="Yim K.J."/>
        </authorList>
    </citation>
    <scope>NUCLEOTIDE SEQUENCE</scope>
    <source>
        <strain evidence="1">KCS-6</strain>
    </source>
</reference>
<dbReference type="AlphaFoldDB" id="A0A8J8FE16"/>
<dbReference type="EMBL" id="WHPF01000004">
    <property type="protein sequence ID" value="NNV54983.1"/>
    <property type="molecule type" value="Genomic_DNA"/>
</dbReference>
<name>A0A8J8FE16_9BACT</name>
<proteinExistence type="predicted"/>
<evidence type="ECO:0008006" key="3">
    <source>
        <dbReference type="Google" id="ProtNLM"/>
    </source>
</evidence>
<dbReference type="Proteomes" id="UP000598971">
    <property type="component" value="Unassembled WGS sequence"/>
</dbReference>
<evidence type="ECO:0000313" key="2">
    <source>
        <dbReference type="Proteomes" id="UP000598971"/>
    </source>
</evidence>
<accession>A0A8J8FE16</accession>
<keyword evidence="2" id="KW-1185">Reference proteome</keyword>
<organism evidence="1 2">
    <name type="scientific">Limnovirga soli</name>
    <dbReference type="NCBI Taxonomy" id="2656915"/>
    <lineage>
        <taxon>Bacteria</taxon>
        <taxon>Pseudomonadati</taxon>
        <taxon>Bacteroidota</taxon>
        <taxon>Chitinophagia</taxon>
        <taxon>Chitinophagales</taxon>
        <taxon>Chitinophagaceae</taxon>
        <taxon>Limnovirga</taxon>
    </lineage>
</organism>
<comment type="caution">
    <text evidence="1">The sequence shown here is derived from an EMBL/GenBank/DDBJ whole genome shotgun (WGS) entry which is preliminary data.</text>
</comment>